<evidence type="ECO:0000313" key="2">
    <source>
        <dbReference type="WBParaSite" id="MBELARI_LOCUS3059"/>
    </source>
</evidence>
<proteinExistence type="predicted"/>
<keyword evidence="1" id="KW-1185">Reference proteome</keyword>
<name>A0AAF3F841_9BILA</name>
<organism evidence="1 2">
    <name type="scientific">Mesorhabditis belari</name>
    <dbReference type="NCBI Taxonomy" id="2138241"/>
    <lineage>
        <taxon>Eukaryota</taxon>
        <taxon>Metazoa</taxon>
        <taxon>Ecdysozoa</taxon>
        <taxon>Nematoda</taxon>
        <taxon>Chromadorea</taxon>
        <taxon>Rhabditida</taxon>
        <taxon>Rhabditina</taxon>
        <taxon>Rhabditomorpha</taxon>
        <taxon>Rhabditoidea</taxon>
        <taxon>Rhabditidae</taxon>
        <taxon>Mesorhabditinae</taxon>
        <taxon>Mesorhabditis</taxon>
    </lineage>
</organism>
<evidence type="ECO:0000313" key="1">
    <source>
        <dbReference type="Proteomes" id="UP000887575"/>
    </source>
</evidence>
<sequence>MRLLELLMANCEAVQPISSNNSIFHDFAEIEKQILTQMVSERKQLESTFWPGKVSELAVQCLNQSDTKVAADQLAQDLAAKHEPKFFVATSNLGDKLPIIYYTGDRVVYEWNLFNKNFVVFRSSCAQNETQRQEVITPTDTIVAGNGDNYELIAKLLWEQVGVQSAGNATKSAMVLAVPPIADSTLFQAGDLCAVYVKEKNGYTYVIGLD</sequence>
<protein>
    <submittedName>
        <fullName evidence="2">Uncharacterized protein</fullName>
    </submittedName>
</protein>
<dbReference type="AlphaFoldDB" id="A0AAF3F841"/>
<dbReference type="WBParaSite" id="MBELARI_LOCUS3059">
    <property type="protein sequence ID" value="MBELARI_LOCUS3059"/>
    <property type="gene ID" value="MBELARI_LOCUS3059"/>
</dbReference>
<dbReference type="Proteomes" id="UP000887575">
    <property type="component" value="Unassembled WGS sequence"/>
</dbReference>
<reference evidence="2" key="1">
    <citation type="submission" date="2024-02" db="UniProtKB">
        <authorList>
            <consortium name="WormBaseParasite"/>
        </authorList>
    </citation>
    <scope>IDENTIFICATION</scope>
</reference>
<accession>A0AAF3F841</accession>